<evidence type="ECO:0000256" key="5">
    <source>
        <dbReference type="ARBA" id="ARBA00023136"/>
    </source>
</evidence>
<dbReference type="Gene3D" id="1.25.40.10">
    <property type="entry name" value="Tetratricopeptide repeat domain"/>
    <property type="match status" value="1"/>
</dbReference>
<organism evidence="8 9">
    <name type="scientific">Lacihabitans lacunae</name>
    <dbReference type="NCBI Taxonomy" id="1028214"/>
    <lineage>
        <taxon>Bacteria</taxon>
        <taxon>Pseudomonadati</taxon>
        <taxon>Bacteroidota</taxon>
        <taxon>Cytophagia</taxon>
        <taxon>Cytophagales</taxon>
        <taxon>Leadbetterellaceae</taxon>
        <taxon>Lacihabitans</taxon>
    </lineage>
</organism>
<evidence type="ECO:0000313" key="9">
    <source>
        <dbReference type="Proteomes" id="UP001595616"/>
    </source>
</evidence>
<evidence type="ECO:0000259" key="7">
    <source>
        <dbReference type="Pfam" id="PF00884"/>
    </source>
</evidence>
<comment type="subcellular location">
    <subcellularLocation>
        <location evidence="1">Cell membrane</location>
        <topology evidence="1">Multi-pass membrane protein</topology>
    </subcellularLocation>
</comment>
<gene>
    <name evidence="8" type="ORF">ACFOOI_06400</name>
</gene>
<proteinExistence type="predicted"/>
<accession>A0ABV7YWE5</accession>
<evidence type="ECO:0000256" key="6">
    <source>
        <dbReference type="SAM" id="Phobius"/>
    </source>
</evidence>
<evidence type="ECO:0000256" key="3">
    <source>
        <dbReference type="ARBA" id="ARBA00022692"/>
    </source>
</evidence>
<dbReference type="CDD" id="cd16015">
    <property type="entry name" value="LTA_synthase"/>
    <property type="match status" value="1"/>
</dbReference>
<comment type="caution">
    <text evidence="8">The sequence shown here is derived from an EMBL/GenBank/DDBJ whole genome shotgun (WGS) entry which is preliminary data.</text>
</comment>
<feature type="transmembrane region" description="Helical" evidence="6">
    <location>
        <begin position="12"/>
        <end position="30"/>
    </location>
</feature>
<feature type="transmembrane region" description="Helical" evidence="6">
    <location>
        <begin position="135"/>
        <end position="154"/>
    </location>
</feature>
<evidence type="ECO:0000256" key="1">
    <source>
        <dbReference type="ARBA" id="ARBA00004651"/>
    </source>
</evidence>
<feature type="transmembrane region" description="Helical" evidence="6">
    <location>
        <begin position="80"/>
        <end position="100"/>
    </location>
</feature>
<keyword evidence="5 6" id="KW-0472">Membrane</keyword>
<keyword evidence="9" id="KW-1185">Reference proteome</keyword>
<dbReference type="RefSeq" id="WP_379836274.1">
    <property type="nucleotide sequence ID" value="NZ_JBHRYQ010000001.1"/>
</dbReference>
<feature type="transmembrane region" description="Helical" evidence="6">
    <location>
        <begin position="166"/>
        <end position="187"/>
    </location>
</feature>
<dbReference type="Pfam" id="PF00884">
    <property type="entry name" value="Sulfatase"/>
    <property type="match status" value="1"/>
</dbReference>
<dbReference type="Gene3D" id="3.40.720.10">
    <property type="entry name" value="Alkaline Phosphatase, subunit A"/>
    <property type="match status" value="1"/>
</dbReference>
<name>A0ABV7YWE5_9BACT</name>
<dbReference type="InterPro" id="IPR017850">
    <property type="entry name" value="Alkaline_phosphatase_core_sf"/>
</dbReference>
<dbReference type="SUPFAM" id="SSF53649">
    <property type="entry name" value="Alkaline phosphatase-like"/>
    <property type="match status" value="1"/>
</dbReference>
<evidence type="ECO:0000313" key="8">
    <source>
        <dbReference type="EMBL" id="MFC3810277.1"/>
    </source>
</evidence>
<dbReference type="InterPro" id="IPR000917">
    <property type="entry name" value="Sulfatase_N"/>
</dbReference>
<keyword evidence="2" id="KW-1003">Cell membrane</keyword>
<sequence>MKRLSFHPKFNFIIKLGVILGVLLSLNDVLTNFIFKYKSEPIGGSILESIQVIFFDFGIAALVVLVLLLPYFLLSKLHIYVANGLAIILAAIVLIANLLLNKYYATTNLSLGSDLYGYSLSDIQMIINTSADFSIKSNLSFLILPLFFFLIYFFSKKEFGKSEYNIVPLFVGLCVFCGSVFMGNGSLTNLTYFINESISYRSDTLTAKGEWVEDNKFPLLHKNSLENDVLGDNLNLNLNVKPNIVLIVVEGLGSDFMGQNAQYGGFTPYLDSLSKQSLYWSNFLSNTGRSFGALPSILGSLPFGDKGFLDLEDLPDHMSLLSILKNNNYQTSYFEGGDSDFDNKIRYLNREGIDYMLDQNNFGPGYTKAQGEAGFSWGYPDSEIFRKTLTLMVPTEKPRFDMIMTISNHEPFSFPDKEKYLGQTNKIADGLNYSNSDKETVSEYKEVFASLIYTDRSIQSFMEAYKSNPNYANTIFIITGDHRLIPVPQKDALTRYHVPLLVYSPMLKAPKEFKGISSHFDVTPSLVSLLKKNYAAPIAETLPWLGKGLSSSETFEGDRQIPLMQYKGGFKDFVSGKSYLSNNELYKVSDNLSISADGDKNQLSTLKEQYNRQKKINGYVTHNNKIIPQNMVINHVKEVKFTAEQKEIIDENLKGMNPTEMFFKARDLAHNKQYEVAHLLCDYIISKNPNQFDARILKGRMYGWEKDKVNAERELTYVIERSPLYEDAYSAILDLYWWNDEYRKAVEISKVALKNVPNNKKFQQLVATDMGRFKKYVIEKDTEVAESEALVVNK</sequence>
<dbReference type="SUPFAM" id="SSF48452">
    <property type="entry name" value="TPR-like"/>
    <property type="match status" value="1"/>
</dbReference>
<keyword evidence="4 6" id="KW-1133">Transmembrane helix</keyword>
<reference evidence="9" key="1">
    <citation type="journal article" date="2019" name="Int. J. Syst. Evol. Microbiol.">
        <title>The Global Catalogue of Microorganisms (GCM) 10K type strain sequencing project: providing services to taxonomists for standard genome sequencing and annotation.</title>
        <authorList>
            <consortium name="The Broad Institute Genomics Platform"/>
            <consortium name="The Broad Institute Genome Sequencing Center for Infectious Disease"/>
            <person name="Wu L."/>
            <person name="Ma J."/>
        </authorList>
    </citation>
    <scope>NUCLEOTIDE SEQUENCE [LARGE SCALE GENOMIC DNA]</scope>
    <source>
        <strain evidence="9">CECT 7956</strain>
    </source>
</reference>
<dbReference type="EMBL" id="JBHRYQ010000001">
    <property type="protein sequence ID" value="MFC3810277.1"/>
    <property type="molecule type" value="Genomic_DNA"/>
</dbReference>
<feature type="domain" description="Sulfatase N-terminal" evidence="7">
    <location>
        <begin position="242"/>
        <end position="530"/>
    </location>
</feature>
<dbReference type="PANTHER" id="PTHR47371:SF3">
    <property type="entry name" value="PHOSPHOGLYCEROL TRANSFERASE I"/>
    <property type="match status" value="1"/>
</dbReference>
<feature type="transmembrane region" description="Helical" evidence="6">
    <location>
        <begin position="50"/>
        <end position="73"/>
    </location>
</feature>
<dbReference type="InterPro" id="IPR050448">
    <property type="entry name" value="OpgB/LTA_synthase_biosynth"/>
</dbReference>
<dbReference type="Proteomes" id="UP001595616">
    <property type="component" value="Unassembled WGS sequence"/>
</dbReference>
<keyword evidence="3 6" id="KW-0812">Transmembrane</keyword>
<evidence type="ECO:0000256" key="2">
    <source>
        <dbReference type="ARBA" id="ARBA00022475"/>
    </source>
</evidence>
<protein>
    <submittedName>
        <fullName evidence="8">Sulfatase-like hydrolase/transferase</fullName>
    </submittedName>
</protein>
<evidence type="ECO:0000256" key="4">
    <source>
        <dbReference type="ARBA" id="ARBA00022989"/>
    </source>
</evidence>
<dbReference type="PANTHER" id="PTHR47371">
    <property type="entry name" value="LIPOTEICHOIC ACID SYNTHASE"/>
    <property type="match status" value="1"/>
</dbReference>
<dbReference type="InterPro" id="IPR011990">
    <property type="entry name" value="TPR-like_helical_dom_sf"/>
</dbReference>